<keyword evidence="3 10" id="KW-0436">Ligase</keyword>
<dbReference type="Pfam" id="PF08245">
    <property type="entry name" value="Mur_ligase_M"/>
    <property type="match status" value="1"/>
</dbReference>
<evidence type="ECO:0000313" key="13">
    <source>
        <dbReference type="EMBL" id="MCQ4814326.1"/>
    </source>
</evidence>
<evidence type="ECO:0000256" key="2">
    <source>
        <dbReference type="ARBA" id="ARBA00013025"/>
    </source>
</evidence>
<dbReference type="PIRSF" id="PIRSF001563">
    <property type="entry name" value="Folylpolyglu_synth"/>
    <property type="match status" value="1"/>
</dbReference>
<dbReference type="InterPro" id="IPR004101">
    <property type="entry name" value="Mur_ligase_C"/>
</dbReference>
<sequence>MNEKEKFSELENRLQEMASPGIRPGLARLARLLWEAGMPQDDFPAVHVAGTNGKGSTAASLYSILRKSGYKTALYTSPHLVDFSERLVIDDKRAAAGKWFAAAARLDDIIKKTPFFDGNLPTYFELVTAAAIMILAEESPDIAVFEAGMGGRLDASNILGDVRLSLIVPIGLDHTEYLGETLERVAAEKFAIMRRETPALFAGEAALDAQFIVAAKLHGAFPHIFSSQYRIKEAEFSLSGTVFTLEDEDGREETYRTPLIGTFQADNAALAAAAARLLGQSFTKITAGSVREGLAGTVWPGRMEVISERPMVIVDGGHNPHAMRRVAETLRTVMGERRINIVIAMMKDKEIGSALSFLQGLDVTLYCTEVPGCGRSLGAEEMAEKAADASLRTAGSFKDPLKAIAAASGEGAPVLCCGSLFLVGYIKERRDGI</sequence>
<evidence type="ECO:0000256" key="9">
    <source>
        <dbReference type="ARBA" id="ARBA00047493"/>
    </source>
</evidence>
<dbReference type="PANTHER" id="PTHR11136:SF0">
    <property type="entry name" value="DIHYDROFOLATE SYNTHETASE-RELATED"/>
    <property type="match status" value="1"/>
</dbReference>
<organism evidence="13 14">
    <name type="scientific">Cloacibacillus evryensis</name>
    <dbReference type="NCBI Taxonomy" id="508460"/>
    <lineage>
        <taxon>Bacteria</taxon>
        <taxon>Thermotogati</taxon>
        <taxon>Synergistota</taxon>
        <taxon>Synergistia</taxon>
        <taxon>Synergistales</taxon>
        <taxon>Synergistaceae</taxon>
        <taxon>Cloacibacillus</taxon>
    </lineage>
</organism>
<dbReference type="EMBL" id="JANFYT010000014">
    <property type="protein sequence ID" value="MCQ4814326.1"/>
    <property type="molecule type" value="Genomic_DNA"/>
</dbReference>
<evidence type="ECO:0000256" key="10">
    <source>
        <dbReference type="PIRNR" id="PIRNR001563"/>
    </source>
</evidence>
<evidence type="ECO:0000259" key="11">
    <source>
        <dbReference type="Pfam" id="PF02875"/>
    </source>
</evidence>
<evidence type="ECO:0000256" key="6">
    <source>
        <dbReference type="ARBA" id="ARBA00022840"/>
    </source>
</evidence>
<dbReference type="InterPro" id="IPR013221">
    <property type="entry name" value="Mur_ligase_cen"/>
</dbReference>
<reference evidence="13 14" key="1">
    <citation type="submission" date="2022-06" db="EMBL/GenBank/DDBJ databases">
        <title>Isolation of gut microbiota from human fecal samples.</title>
        <authorList>
            <person name="Pamer E.G."/>
            <person name="Barat B."/>
            <person name="Waligurski E."/>
            <person name="Medina S."/>
            <person name="Paddock L."/>
            <person name="Mostad J."/>
        </authorList>
    </citation>
    <scope>NUCLEOTIDE SEQUENCE [LARGE SCALE GENOMIC DNA]</scope>
    <source>
        <strain evidence="13 14">DFI.9.90</strain>
    </source>
</reference>
<dbReference type="PROSITE" id="PS01012">
    <property type="entry name" value="FOLYLPOLYGLU_SYNT_2"/>
    <property type="match status" value="1"/>
</dbReference>
<dbReference type="Gene3D" id="3.40.1190.10">
    <property type="entry name" value="Mur-like, catalytic domain"/>
    <property type="match status" value="1"/>
</dbReference>
<dbReference type="GO" id="GO:0005737">
    <property type="term" value="C:cytoplasm"/>
    <property type="evidence" value="ECO:0007669"/>
    <property type="project" value="TreeGrafter"/>
</dbReference>
<proteinExistence type="inferred from homology"/>
<evidence type="ECO:0000313" key="14">
    <source>
        <dbReference type="Proteomes" id="UP001205919"/>
    </source>
</evidence>
<feature type="domain" description="Mur ligase C-terminal" evidence="11">
    <location>
        <begin position="301"/>
        <end position="419"/>
    </location>
</feature>
<dbReference type="NCBIfam" id="TIGR01499">
    <property type="entry name" value="folC"/>
    <property type="match status" value="1"/>
</dbReference>
<evidence type="ECO:0000259" key="12">
    <source>
        <dbReference type="Pfam" id="PF08245"/>
    </source>
</evidence>
<comment type="similarity">
    <text evidence="1 10">Belongs to the folylpolyglutamate synthase family.</text>
</comment>
<dbReference type="EC" id="6.3.2.17" evidence="2"/>
<evidence type="ECO:0000256" key="5">
    <source>
        <dbReference type="ARBA" id="ARBA00022741"/>
    </source>
</evidence>
<dbReference type="GO" id="GO:0008841">
    <property type="term" value="F:dihydrofolate synthase activity"/>
    <property type="evidence" value="ECO:0007669"/>
    <property type="project" value="TreeGrafter"/>
</dbReference>
<protein>
    <recommendedName>
        <fullName evidence="2">tetrahydrofolate synthase</fullName>
        <ecNumber evidence="2">6.3.2.17</ecNumber>
    </recommendedName>
    <alternativeName>
        <fullName evidence="8">Tetrahydrofolylpolyglutamate synthase</fullName>
    </alternativeName>
</protein>
<dbReference type="InterPro" id="IPR036615">
    <property type="entry name" value="Mur_ligase_C_dom_sf"/>
</dbReference>
<evidence type="ECO:0000256" key="7">
    <source>
        <dbReference type="ARBA" id="ARBA00022842"/>
    </source>
</evidence>
<keyword evidence="6 10" id="KW-0067">ATP-binding</keyword>
<evidence type="ECO:0000256" key="4">
    <source>
        <dbReference type="ARBA" id="ARBA00022723"/>
    </source>
</evidence>
<dbReference type="Proteomes" id="UP001205919">
    <property type="component" value="Unassembled WGS sequence"/>
</dbReference>
<dbReference type="InterPro" id="IPR001645">
    <property type="entry name" value="Folylpolyglutamate_synth"/>
</dbReference>
<dbReference type="GO" id="GO:0004326">
    <property type="term" value="F:tetrahydrofolylpolyglutamate synthase activity"/>
    <property type="evidence" value="ECO:0007669"/>
    <property type="project" value="UniProtKB-EC"/>
</dbReference>
<dbReference type="GO" id="GO:0005524">
    <property type="term" value="F:ATP binding"/>
    <property type="evidence" value="ECO:0007669"/>
    <property type="project" value="UniProtKB-KW"/>
</dbReference>
<keyword evidence="5 10" id="KW-0547">Nucleotide-binding</keyword>
<dbReference type="SUPFAM" id="SSF53623">
    <property type="entry name" value="MurD-like peptide ligases, catalytic domain"/>
    <property type="match status" value="1"/>
</dbReference>
<gene>
    <name evidence="13" type="ORF">NE630_07760</name>
</gene>
<evidence type="ECO:0000256" key="3">
    <source>
        <dbReference type="ARBA" id="ARBA00022598"/>
    </source>
</evidence>
<comment type="catalytic activity">
    <reaction evidence="9">
        <text>(6S)-5,6,7,8-tetrahydrofolyl-(gamma-L-Glu)(n) + L-glutamate + ATP = (6S)-5,6,7,8-tetrahydrofolyl-(gamma-L-Glu)(n+1) + ADP + phosphate + H(+)</text>
        <dbReference type="Rhea" id="RHEA:10580"/>
        <dbReference type="Rhea" id="RHEA-COMP:14738"/>
        <dbReference type="Rhea" id="RHEA-COMP:14740"/>
        <dbReference type="ChEBI" id="CHEBI:15378"/>
        <dbReference type="ChEBI" id="CHEBI:29985"/>
        <dbReference type="ChEBI" id="CHEBI:30616"/>
        <dbReference type="ChEBI" id="CHEBI:43474"/>
        <dbReference type="ChEBI" id="CHEBI:141005"/>
        <dbReference type="ChEBI" id="CHEBI:456216"/>
        <dbReference type="EC" id="6.3.2.17"/>
    </reaction>
</comment>
<dbReference type="PROSITE" id="PS01011">
    <property type="entry name" value="FOLYLPOLYGLU_SYNT_1"/>
    <property type="match status" value="1"/>
</dbReference>
<dbReference type="InterPro" id="IPR018109">
    <property type="entry name" value="Folylpolyglutamate_synth_CS"/>
</dbReference>
<dbReference type="Pfam" id="PF02875">
    <property type="entry name" value="Mur_ligase_C"/>
    <property type="match status" value="1"/>
</dbReference>
<keyword evidence="7" id="KW-0460">Magnesium</keyword>
<accession>A0AAW5K353</accession>
<dbReference type="Gene3D" id="3.90.190.20">
    <property type="entry name" value="Mur ligase, C-terminal domain"/>
    <property type="match status" value="1"/>
</dbReference>
<feature type="domain" description="Mur ligase central" evidence="12">
    <location>
        <begin position="48"/>
        <end position="275"/>
    </location>
</feature>
<dbReference type="AlphaFoldDB" id="A0AAW5K353"/>
<dbReference type="RefSeq" id="WP_039918310.1">
    <property type="nucleotide sequence ID" value="NZ_DBEWVB010000098.1"/>
</dbReference>
<comment type="caution">
    <text evidence="13">The sequence shown here is derived from an EMBL/GenBank/DDBJ whole genome shotgun (WGS) entry which is preliminary data.</text>
</comment>
<name>A0AAW5K353_9BACT</name>
<keyword evidence="14" id="KW-1185">Reference proteome</keyword>
<evidence type="ECO:0000256" key="8">
    <source>
        <dbReference type="ARBA" id="ARBA00030592"/>
    </source>
</evidence>
<keyword evidence="4" id="KW-0479">Metal-binding</keyword>
<dbReference type="SUPFAM" id="SSF53244">
    <property type="entry name" value="MurD-like peptide ligases, peptide-binding domain"/>
    <property type="match status" value="1"/>
</dbReference>
<evidence type="ECO:0000256" key="1">
    <source>
        <dbReference type="ARBA" id="ARBA00008276"/>
    </source>
</evidence>
<dbReference type="GO" id="GO:0046872">
    <property type="term" value="F:metal ion binding"/>
    <property type="evidence" value="ECO:0007669"/>
    <property type="project" value="UniProtKB-KW"/>
</dbReference>
<dbReference type="InterPro" id="IPR036565">
    <property type="entry name" value="Mur-like_cat_sf"/>
</dbReference>
<dbReference type="PANTHER" id="PTHR11136">
    <property type="entry name" value="FOLYLPOLYGLUTAMATE SYNTHASE-RELATED"/>
    <property type="match status" value="1"/>
</dbReference>